<protein>
    <submittedName>
        <fullName evidence="4">TetR family transcriptional regulator</fullName>
    </submittedName>
</protein>
<dbReference type="OrthoDB" id="2356263at2"/>
<reference evidence="4 5" key="1">
    <citation type="submission" date="2018-01" db="EMBL/GenBank/DDBJ databases">
        <title>The draft genome sequence of Cohaesibacter sp. H1304.</title>
        <authorList>
            <person name="Wang N.-N."/>
            <person name="Du Z.-J."/>
        </authorList>
    </citation>
    <scope>NUCLEOTIDE SEQUENCE [LARGE SCALE GENOMIC DNA]</scope>
    <source>
        <strain evidence="4 5">H1304</strain>
    </source>
</reference>
<gene>
    <name evidence="4" type="ORF">C0081_11145</name>
</gene>
<proteinExistence type="predicted"/>
<dbReference type="PANTHER" id="PTHR30328">
    <property type="entry name" value="TRANSCRIPTIONAL REPRESSOR"/>
    <property type="match status" value="1"/>
</dbReference>
<name>A0A2N5XRQ2_9HYPH</name>
<evidence type="ECO:0000313" key="5">
    <source>
        <dbReference type="Proteomes" id="UP000234881"/>
    </source>
</evidence>
<dbReference type="InterPro" id="IPR036271">
    <property type="entry name" value="Tet_transcr_reg_TetR-rel_C_sf"/>
</dbReference>
<keyword evidence="1 2" id="KW-0238">DNA-binding</keyword>
<evidence type="ECO:0000259" key="3">
    <source>
        <dbReference type="PROSITE" id="PS50977"/>
    </source>
</evidence>
<dbReference type="InterPro" id="IPR041474">
    <property type="entry name" value="NicS_C"/>
</dbReference>
<feature type="DNA-binding region" description="H-T-H motif" evidence="2">
    <location>
        <begin position="82"/>
        <end position="101"/>
    </location>
</feature>
<dbReference type="AlphaFoldDB" id="A0A2N5XRQ2"/>
<dbReference type="GO" id="GO:0003677">
    <property type="term" value="F:DNA binding"/>
    <property type="evidence" value="ECO:0007669"/>
    <property type="project" value="UniProtKB-UniRule"/>
</dbReference>
<dbReference type="InterPro" id="IPR050109">
    <property type="entry name" value="HTH-type_TetR-like_transc_reg"/>
</dbReference>
<dbReference type="Gene3D" id="1.10.357.10">
    <property type="entry name" value="Tetracycline Repressor, domain 2"/>
    <property type="match status" value="1"/>
</dbReference>
<dbReference type="EMBL" id="PKUQ01000021">
    <property type="protein sequence ID" value="PLW77127.1"/>
    <property type="molecule type" value="Genomic_DNA"/>
</dbReference>
<dbReference type="InterPro" id="IPR009057">
    <property type="entry name" value="Homeodomain-like_sf"/>
</dbReference>
<organism evidence="4 5">
    <name type="scientific">Cohaesibacter celericrescens</name>
    <dbReference type="NCBI Taxonomy" id="2067669"/>
    <lineage>
        <taxon>Bacteria</taxon>
        <taxon>Pseudomonadati</taxon>
        <taxon>Pseudomonadota</taxon>
        <taxon>Alphaproteobacteria</taxon>
        <taxon>Hyphomicrobiales</taxon>
        <taxon>Cohaesibacteraceae</taxon>
    </lineage>
</organism>
<dbReference type="Proteomes" id="UP000234881">
    <property type="component" value="Unassembled WGS sequence"/>
</dbReference>
<dbReference type="PRINTS" id="PR00455">
    <property type="entry name" value="HTHTETR"/>
</dbReference>
<feature type="domain" description="HTH tetR-type" evidence="3">
    <location>
        <begin position="59"/>
        <end position="119"/>
    </location>
</feature>
<keyword evidence="5" id="KW-1185">Reference proteome</keyword>
<dbReference type="Pfam" id="PF17938">
    <property type="entry name" value="TetR_C_29"/>
    <property type="match status" value="1"/>
</dbReference>
<accession>A0A2N5XRQ2</accession>
<sequence>MLQDFDLEFATARAEIQSAAVSDDGRQRLRADFAKTRKASDDQTIRSDLSPHRRTRVAEKTRREILDAAMKEFAAKGLNGARVDAIAARTSITKPMIYYHFGSKEKLYAAVMEEAYGGVRSKEQDLNLGALTPVDAMRRLVEVTFDHHAEHPEYVRLVSGENIEKGRHIAGRPSLVERNAIAIDTVRDLLDRGEKDGTFRSGIDPWHLHFLISSYCFMRVSNRYSWRAVFDKDLWDQTDVPAQREMIVDVIMRYLNPHIAP</sequence>
<evidence type="ECO:0000256" key="1">
    <source>
        <dbReference type="ARBA" id="ARBA00023125"/>
    </source>
</evidence>
<comment type="caution">
    <text evidence="4">The sequence shown here is derived from an EMBL/GenBank/DDBJ whole genome shotgun (WGS) entry which is preliminary data.</text>
</comment>
<dbReference type="PANTHER" id="PTHR30328:SF54">
    <property type="entry name" value="HTH-TYPE TRANSCRIPTIONAL REPRESSOR SCO4008"/>
    <property type="match status" value="1"/>
</dbReference>
<dbReference type="InterPro" id="IPR001647">
    <property type="entry name" value="HTH_TetR"/>
</dbReference>
<evidence type="ECO:0000256" key="2">
    <source>
        <dbReference type="PROSITE-ProRule" id="PRU00335"/>
    </source>
</evidence>
<dbReference type="SUPFAM" id="SSF46689">
    <property type="entry name" value="Homeodomain-like"/>
    <property type="match status" value="1"/>
</dbReference>
<dbReference type="PROSITE" id="PS50977">
    <property type="entry name" value="HTH_TETR_2"/>
    <property type="match status" value="1"/>
</dbReference>
<evidence type="ECO:0000313" key="4">
    <source>
        <dbReference type="EMBL" id="PLW77127.1"/>
    </source>
</evidence>
<dbReference type="SUPFAM" id="SSF48498">
    <property type="entry name" value="Tetracyclin repressor-like, C-terminal domain"/>
    <property type="match status" value="1"/>
</dbReference>
<dbReference type="Pfam" id="PF00440">
    <property type="entry name" value="TetR_N"/>
    <property type="match status" value="1"/>
</dbReference>